<evidence type="ECO:0000313" key="6">
    <source>
        <dbReference type="Proteomes" id="UP000054279"/>
    </source>
</evidence>
<keyword evidence="2" id="KW-0520">NAD</keyword>
<dbReference type="SUPFAM" id="SSF51366">
    <property type="entry name" value="Ribulose-phoshate binding barrel"/>
    <property type="match status" value="1"/>
</dbReference>
<evidence type="ECO:0000259" key="4">
    <source>
        <dbReference type="Pfam" id="PF01207"/>
    </source>
</evidence>
<dbReference type="InterPro" id="IPR011060">
    <property type="entry name" value="RibuloseP-bd_barrel"/>
</dbReference>
<evidence type="ECO:0000256" key="3">
    <source>
        <dbReference type="SAM" id="MobiDB-lite"/>
    </source>
</evidence>
<evidence type="ECO:0000256" key="1">
    <source>
        <dbReference type="ARBA" id="ARBA00022857"/>
    </source>
</evidence>
<proteinExistence type="predicted"/>
<dbReference type="Pfam" id="PF01207">
    <property type="entry name" value="Dus"/>
    <property type="match status" value="1"/>
</dbReference>
<reference evidence="5 6" key="1">
    <citation type="submission" date="2014-06" db="EMBL/GenBank/DDBJ databases">
        <title>Evolutionary Origins and Diversification of the Mycorrhizal Mutualists.</title>
        <authorList>
            <consortium name="DOE Joint Genome Institute"/>
            <consortium name="Mycorrhizal Genomics Consortium"/>
            <person name="Kohler A."/>
            <person name="Kuo A."/>
            <person name="Nagy L.G."/>
            <person name="Floudas D."/>
            <person name="Copeland A."/>
            <person name="Barry K.W."/>
            <person name="Cichocki N."/>
            <person name="Veneault-Fourrey C."/>
            <person name="LaButti K."/>
            <person name="Lindquist E.A."/>
            <person name="Lipzen A."/>
            <person name="Lundell T."/>
            <person name="Morin E."/>
            <person name="Murat C."/>
            <person name="Riley R."/>
            <person name="Ohm R."/>
            <person name="Sun H."/>
            <person name="Tunlid A."/>
            <person name="Henrissat B."/>
            <person name="Grigoriev I.V."/>
            <person name="Hibbett D.S."/>
            <person name="Martin F."/>
        </authorList>
    </citation>
    <scope>NUCLEOTIDE SEQUENCE [LARGE SCALE GENOMIC DNA]</scope>
    <source>
        <strain evidence="5 6">SS14</strain>
    </source>
</reference>
<feature type="compositionally biased region" description="Basic and acidic residues" evidence="3">
    <location>
        <begin position="228"/>
        <end position="241"/>
    </location>
</feature>
<dbReference type="GO" id="GO:0017150">
    <property type="term" value="F:tRNA dihydrouridine synthase activity"/>
    <property type="evidence" value="ECO:0007669"/>
    <property type="project" value="TreeGrafter"/>
</dbReference>
<dbReference type="OrthoDB" id="272303at2759"/>
<organism evidence="5 6">
    <name type="scientific">Sphaerobolus stellatus (strain SS14)</name>
    <dbReference type="NCBI Taxonomy" id="990650"/>
    <lineage>
        <taxon>Eukaryota</taxon>
        <taxon>Fungi</taxon>
        <taxon>Dikarya</taxon>
        <taxon>Basidiomycota</taxon>
        <taxon>Agaricomycotina</taxon>
        <taxon>Agaricomycetes</taxon>
        <taxon>Phallomycetidae</taxon>
        <taxon>Geastrales</taxon>
        <taxon>Sphaerobolaceae</taxon>
        <taxon>Sphaerobolus</taxon>
    </lineage>
</organism>
<dbReference type="Proteomes" id="UP000054279">
    <property type="component" value="Unassembled WGS sequence"/>
</dbReference>
<dbReference type="EMBL" id="KN837177">
    <property type="protein sequence ID" value="KIJ36549.1"/>
    <property type="molecule type" value="Genomic_DNA"/>
</dbReference>
<keyword evidence="6" id="KW-1185">Reference proteome</keyword>
<protein>
    <recommendedName>
        <fullName evidence="4">DUS-like FMN-binding domain-containing protein</fullName>
    </recommendedName>
</protein>
<gene>
    <name evidence="5" type="ORF">M422DRAFT_261113</name>
</gene>
<feature type="region of interest" description="Disordered" evidence="3">
    <location>
        <begin position="228"/>
        <end position="279"/>
    </location>
</feature>
<name>A0A0C9UP14_SPHS4</name>
<dbReference type="InterPro" id="IPR013785">
    <property type="entry name" value="Aldolase_TIM"/>
</dbReference>
<accession>A0A0C9UP14</accession>
<evidence type="ECO:0000256" key="2">
    <source>
        <dbReference type="ARBA" id="ARBA00023027"/>
    </source>
</evidence>
<evidence type="ECO:0000313" key="5">
    <source>
        <dbReference type="EMBL" id="KIJ36549.1"/>
    </source>
</evidence>
<feature type="compositionally biased region" description="Polar residues" evidence="3">
    <location>
        <begin position="242"/>
        <end position="251"/>
    </location>
</feature>
<feature type="domain" description="DUS-like FMN-binding" evidence="4">
    <location>
        <begin position="42"/>
        <end position="98"/>
    </location>
</feature>
<dbReference type="Gene3D" id="3.20.20.70">
    <property type="entry name" value="Aldolase class I"/>
    <property type="match status" value="1"/>
</dbReference>
<dbReference type="AlphaFoldDB" id="A0A0C9UP14"/>
<dbReference type="HOGENOM" id="CLU_998080_0_0_1"/>
<dbReference type="PANTHER" id="PTHR11082:SF5">
    <property type="entry name" value="TRNA-DIHYDROURIDINE(16_17) SYNTHASE [NAD(P)(+)]-LIKE"/>
    <property type="match status" value="1"/>
</dbReference>
<sequence>MINAKAFVSEKGPKFRDLNFYISLGEEDGQADRPLIDQGLSSVEKTVEYAQMMERAGAQIVSVHGRLREQRGVNSGLTDWDKIRAVKQAVKVPVFANENTPSCLQKDNCTTLHCLQSLPRVLNDDIIAKAVPPNPVDPSDFPSYAVDVSLKTPTTLSTVKGHLFKIMCPALSYLKDLLDNLGKIRGTSSTLDEYVTLCQEMKARMDKATESVDSNNLLELTKFDEAAGTKARKNADQKTVKDVTNSVNQGLQDVDSPKRPLSPIADPLDAQEDAKRAKH</sequence>
<dbReference type="InterPro" id="IPR035587">
    <property type="entry name" value="DUS-like_FMN-bd"/>
</dbReference>
<dbReference type="GO" id="GO:0044281">
    <property type="term" value="P:small molecule metabolic process"/>
    <property type="evidence" value="ECO:0007669"/>
    <property type="project" value="UniProtKB-ARBA"/>
</dbReference>
<keyword evidence="1" id="KW-0521">NADP</keyword>
<dbReference type="PANTHER" id="PTHR11082">
    <property type="entry name" value="TRNA-DIHYDROURIDINE SYNTHASE"/>
    <property type="match status" value="1"/>
</dbReference>